<dbReference type="Pfam" id="PF00069">
    <property type="entry name" value="Pkinase"/>
    <property type="match status" value="1"/>
</dbReference>
<dbReference type="OrthoDB" id="4062651at2759"/>
<dbReference type="SMART" id="SM00220">
    <property type="entry name" value="S_TKc"/>
    <property type="match status" value="1"/>
</dbReference>
<feature type="domain" description="PH" evidence="11">
    <location>
        <begin position="467"/>
        <end position="581"/>
    </location>
</feature>
<feature type="compositionally biased region" description="Basic and acidic residues" evidence="10">
    <location>
        <begin position="43"/>
        <end position="53"/>
    </location>
</feature>
<dbReference type="PROSITE" id="PS00107">
    <property type="entry name" value="PROTEIN_KINASE_ATP"/>
    <property type="match status" value="1"/>
</dbReference>
<dbReference type="VEuPathDB" id="TriTrypDB:TcCLB.508445.30"/>
<comment type="catalytic activity">
    <reaction evidence="7">
        <text>L-threonyl-[protein] + ATP = O-phospho-L-threonyl-[protein] + ADP + H(+)</text>
        <dbReference type="Rhea" id="RHEA:46608"/>
        <dbReference type="Rhea" id="RHEA-COMP:11060"/>
        <dbReference type="Rhea" id="RHEA-COMP:11605"/>
        <dbReference type="ChEBI" id="CHEBI:15378"/>
        <dbReference type="ChEBI" id="CHEBI:30013"/>
        <dbReference type="ChEBI" id="CHEBI:30616"/>
        <dbReference type="ChEBI" id="CHEBI:61977"/>
        <dbReference type="ChEBI" id="CHEBI:456216"/>
        <dbReference type="EC" id="2.7.11.1"/>
    </reaction>
</comment>
<dbReference type="Gene3D" id="2.30.29.30">
    <property type="entry name" value="Pleckstrin-homology domain (PH domain)/Phosphotyrosine-binding domain (PTB)"/>
    <property type="match status" value="1"/>
</dbReference>
<dbReference type="VEuPathDB" id="TriTrypDB:ECC02_003666"/>
<dbReference type="GO" id="GO:0004674">
    <property type="term" value="F:protein serine/threonine kinase activity"/>
    <property type="evidence" value="ECO:0007669"/>
    <property type="project" value="UniProtKB-KW"/>
</dbReference>
<evidence type="ECO:0000256" key="10">
    <source>
        <dbReference type="SAM" id="MobiDB-lite"/>
    </source>
</evidence>
<dbReference type="PANTHER" id="PTHR44899:SF3">
    <property type="entry name" value="SERINE_THREONINE-PROTEIN KINASE NEK1"/>
    <property type="match status" value="1"/>
</dbReference>
<evidence type="ECO:0000256" key="9">
    <source>
        <dbReference type="PROSITE-ProRule" id="PRU10141"/>
    </source>
</evidence>
<dbReference type="VEuPathDB" id="TriTrypDB:TcBrA4_0103450"/>
<dbReference type="VEuPathDB" id="TriTrypDB:BCY84_18310"/>
<evidence type="ECO:0000313" key="14">
    <source>
        <dbReference type="Proteomes" id="UP000246121"/>
    </source>
</evidence>
<dbReference type="InterPro" id="IPR000719">
    <property type="entry name" value="Prot_kinase_dom"/>
</dbReference>
<dbReference type="VEuPathDB" id="TriTrypDB:TcCL_NonESM08411"/>
<gene>
    <name evidence="13" type="ORF">C4B63_148g28</name>
</gene>
<dbReference type="PROSITE" id="PS00108">
    <property type="entry name" value="PROTEIN_KINASE_ST"/>
    <property type="match status" value="1"/>
</dbReference>
<evidence type="ECO:0000256" key="2">
    <source>
        <dbReference type="ARBA" id="ARBA00022527"/>
    </source>
</evidence>
<dbReference type="InterPro" id="IPR011009">
    <property type="entry name" value="Kinase-like_dom_sf"/>
</dbReference>
<dbReference type="Proteomes" id="UP000246121">
    <property type="component" value="Unassembled WGS sequence"/>
</dbReference>
<keyword evidence="5" id="KW-0418">Kinase</keyword>
<dbReference type="SUPFAM" id="SSF50729">
    <property type="entry name" value="PH domain-like"/>
    <property type="match status" value="1"/>
</dbReference>
<dbReference type="VEuPathDB" id="TriTrypDB:TCSYLVIO_004122"/>
<evidence type="ECO:0000256" key="8">
    <source>
        <dbReference type="ARBA" id="ARBA00048679"/>
    </source>
</evidence>
<dbReference type="EMBL" id="PRFA01000148">
    <property type="protein sequence ID" value="PWU85690.1"/>
    <property type="molecule type" value="Genomic_DNA"/>
</dbReference>
<evidence type="ECO:0000256" key="1">
    <source>
        <dbReference type="ARBA" id="ARBA00012513"/>
    </source>
</evidence>
<dbReference type="InterPro" id="IPR008271">
    <property type="entry name" value="Ser/Thr_kinase_AS"/>
</dbReference>
<dbReference type="VEuPathDB" id="TriTrypDB:TCDM_05093"/>
<comment type="caution">
    <text evidence="13">The sequence shown here is derived from an EMBL/GenBank/DDBJ whole genome shotgun (WGS) entry which is preliminary data.</text>
</comment>
<reference evidence="13 14" key="1">
    <citation type="journal article" date="2018" name="Microb. Genom.">
        <title>Expanding an expanded genome: long-read sequencing of Trypanosoma cruzi.</title>
        <authorList>
            <person name="Berna L."/>
            <person name="Rodriguez M."/>
            <person name="Chiribao M.L."/>
            <person name="Parodi-Talice A."/>
            <person name="Pita S."/>
            <person name="Rijo G."/>
            <person name="Alvarez-Valin F."/>
            <person name="Robello C."/>
        </authorList>
    </citation>
    <scope>NUCLEOTIDE SEQUENCE [LARGE SCALE GENOMIC DNA]</scope>
    <source>
        <strain evidence="13 14">Dm28c</strain>
    </source>
</reference>
<dbReference type="VEuPathDB" id="TriTrypDB:Tc_MARK_2867"/>
<keyword evidence="2" id="KW-0723">Serine/threonine-protein kinase</keyword>
<name>A0A2V2UNN6_TRYCR</name>
<feature type="domain" description="Protein kinase" evidence="12">
    <location>
        <begin position="89"/>
        <end position="394"/>
    </location>
</feature>
<evidence type="ECO:0000256" key="5">
    <source>
        <dbReference type="ARBA" id="ARBA00022777"/>
    </source>
</evidence>
<protein>
    <recommendedName>
        <fullName evidence="1">non-specific serine/threonine protein kinase</fullName>
        <ecNumber evidence="1">2.7.11.1</ecNumber>
    </recommendedName>
</protein>
<dbReference type="InterPro" id="IPR001849">
    <property type="entry name" value="PH_domain"/>
</dbReference>
<keyword evidence="3" id="KW-0808">Transferase</keyword>
<evidence type="ECO:0000256" key="3">
    <source>
        <dbReference type="ARBA" id="ARBA00022679"/>
    </source>
</evidence>
<feature type="region of interest" description="Disordered" evidence="10">
    <location>
        <begin position="43"/>
        <end position="69"/>
    </location>
</feature>
<dbReference type="VEuPathDB" id="TriTrypDB:TcG_00170"/>
<dbReference type="SUPFAM" id="SSF56112">
    <property type="entry name" value="Protein kinase-like (PK-like)"/>
    <property type="match status" value="1"/>
</dbReference>
<sequence length="583" mass="65165">MGNGAVKLRTDMHGDVPMGSLNEDDINDDAVTSAIALPKCARDQKMDGSDDMRPIPIGEGEEKVKGSYRSEPVSLDEVLGPADSVKARYRKNKAIGKGAFGEAYIVERNPLYPIPSPKKAAGGKGDSEIKKRAGDDATRLFVAKVMDLTSMSPNDRRYAQTEIMCLACNHHFAIIQYYEHFFIDDEDETIIIITEFADGGDLYRTLHKESSEFCLSETEAGIYFVQLLLGLDHIHRRRMIHRDVKTANIFLTTRGFLKLGDFGFSQQYDSTVSNPIACTFLGTSYYLAPEMWREQRYGKKADIWAAGIVLCELLGKRRPFEADSIPKMKELVLSGAMWLPPVLPENAGVSEEERQAQKKMGYISREMREFLEFILQQDPEKRPSASQLLKTPLMQHYLCLLKKRVDRMIALDDEMESNYKANPAGFAGSLPEYNISLEDRALIMSGIAEGEAVINFETEREMATSTTPRIESIVYKETAGSQWKERYLILADGFLTMTLAKGKMAAGSGERSKKVPLQAIRAVAPVVLDVPVLAESSGESGPFHVKFAFAISTQNAHSIVFATRTEQERDQWLSTMIVALKMD</sequence>
<accession>A0A2V2UNN6</accession>
<dbReference type="Gene3D" id="1.10.510.10">
    <property type="entry name" value="Transferase(Phosphotransferase) domain 1"/>
    <property type="match status" value="1"/>
</dbReference>
<dbReference type="CDD" id="cd00821">
    <property type="entry name" value="PH"/>
    <property type="match status" value="1"/>
</dbReference>
<comment type="catalytic activity">
    <reaction evidence="8">
        <text>L-seryl-[protein] + ATP = O-phospho-L-seryl-[protein] + ADP + H(+)</text>
        <dbReference type="Rhea" id="RHEA:17989"/>
        <dbReference type="Rhea" id="RHEA-COMP:9863"/>
        <dbReference type="Rhea" id="RHEA-COMP:11604"/>
        <dbReference type="ChEBI" id="CHEBI:15378"/>
        <dbReference type="ChEBI" id="CHEBI:29999"/>
        <dbReference type="ChEBI" id="CHEBI:30616"/>
        <dbReference type="ChEBI" id="CHEBI:83421"/>
        <dbReference type="ChEBI" id="CHEBI:456216"/>
        <dbReference type="EC" id="2.7.11.1"/>
    </reaction>
</comment>
<evidence type="ECO:0000259" key="11">
    <source>
        <dbReference type="PROSITE" id="PS50003"/>
    </source>
</evidence>
<dbReference type="VEuPathDB" id="TriTrypDB:TcCLB.511715.20"/>
<organism evidence="13 14">
    <name type="scientific">Trypanosoma cruzi</name>
    <dbReference type="NCBI Taxonomy" id="5693"/>
    <lineage>
        <taxon>Eukaryota</taxon>
        <taxon>Discoba</taxon>
        <taxon>Euglenozoa</taxon>
        <taxon>Kinetoplastea</taxon>
        <taxon>Metakinetoplastina</taxon>
        <taxon>Trypanosomatida</taxon>
        <taxon>Trypanosomatidae</taxon>
        <taxon>Trypanosoma</taxon>
        <taxon>Schizotrypanum</taxon>
    </lineage>
</organism>
<evidence type="ECO:0000256" key="6">
    <source>
        <dbReference type="ARBA" id="ARBA00022840"/>
    </source>
</evidence>
<evidence type="ECO:0000256" key="7">
    <source>
        <dbReference type="ARBA" id="ARBA00047899"/>
    </source>
</evidence>
<proteinExistence type="predicted"/>
<dbReference type="InterPro" id="IPR051131">
    <property type="entry name" value="NEK_Ser/Thr_kinase_NIMA"/>
</dbReference>
<evidence type="ECO:0000259" key="12">
    <source>
        <dbReference type="PROSITE" id="PS50011"/>
    </source>
</evidence>
<keyword evidence="6 9" id="KW-0067">ATP-binding</keyword>
<evidence type="ECO:0000313" key="13">
    <source>
        <dbReference type="EMBL" id="PWU85690.1"/>
    </source>
</evidence>
<evidence type="ECO:0000256" key="4">
    <source>
        <dbReference type="ARBA" id="ARBA00022741"/>
    </source>
</evidence>
<dbReference type="VEuPathDB" id="TriTrypDB:C4B63_148g28"/>
<dbReference type="GO" id="GO:0005524">
    <property type="term" value="F:ATP binding"/>
    <property type="evidence" value="ECO:0007669"/>
    <property type="project" value="UniProtKB-UniRule"/>
</dbReference>
<dbReference type="Pfam" id="PF00169">
    <property type="entry name" value="PH"/>
    <property type="match status" value="1"/>
</dbReference>
<keyword evidence="4 9" id="KW-0547">Nucleotide-binding</keyword>
<dbReference type="InterPro" id="IPR017441">
    <property type="entry name" value="Protein_kinase_ATP_BS"/>
</dbReference>
<dbReference type="InterPro" id="IPR011993">
    <property type="entry name" value="PH-like_dom_sf"/>
</dbReference>
<dbReference type="PROSITE" id="PS50011">
    <property type="entry name" value="PROTEIN_KINASE_DOM"/>
    <property type="match status" value="1"/>
</dbReference>
<dbReference type="EC" id="2.7.11.1" evidence="1"/>
<dbReference type="VEuPathDB" id="TriTrypDB:C3747_12g408"/>
<dbReference type="PANTHER" id="PTHR44899">
    <property type="entry name" value="CAMK FAMILY PROTEIN KINASE"/>
    <property type="match status" value="1"/>
</dbReference>
<dbReference type="SMART" id="SM00233">
    <property type="entry name" value="PH"/>
    <property type="match status" value="1"/>
</dbReference>
<dbReference type="VEuPathDB" id="TriTrypDB:TcYC6_0052380"/>
<feature type="binding site" evidence="9">
    <location>
        <position position="119"/>
    </location>
    <ligand>
        <name>ATP</name>
        <dbReference type="ChEBI" id="CHEBI:30616"/>
    </ligand>
</feature>
<dbReference type="PROSITE" id="PS50003">
    <property type="entry name" value="PH_DOMAIN"/>
    <property type="match status" value="1"/>
</dbReference>
<dbReference type="FunFam" id="1.10.510.10:FF:001511">
    <property type="entry name" value="Serine/threonine-protein kinase, putative"/>
    <property type="match status" value="1"/>
</dbReference>
<dbReference type="AlphaFoldDB" id="A0A2V2UNN6"/>
<feature type="region of interest" description="Disordered" evidence="10">
    <location>
        <begin position="1"/>
        <end position="25"/>
    </location>
</feature>